<evidence type="ECO:0008006" key="5">
    <source>
        <dbReference type="Google" id="ProtNLM"/>
    </source>
</evidence>
<sequence length="200" mass="20257">MKMRVAASIAVTVLTATVLAGCQFVTPQQTARSYTPSDGVNGTAGDVAIRNVFLVDGTEDTASLIGVLANNGDSQTSVTLQWTSTAGPETRSVQVPAGGILSMTTDPSKLDTSVPGDSSAIVLDGVDATPGALFPVTFSTSGGQSSSLRLPVLTGSFSEYATLVPTPTPTPTPTRTKRTPSPDATDSLAPTPTPTDTLAG</sequence>
<feature type="signal peptide" evidence="2">
    <location>
        <begin position="1"/>
        <end position="20"/>
    </location>
</feature>
<feature type="compositionally biased region" description="Low complexity" evidence="1">
    <location>
        <begin position="179"/>
        <end position="200"/>
    </location>
</feature>
<feature type="chain" id="PRO_5039411270" description="DNA modification methylase" evidence="2">
    <location>
        <begin position="21"/>
        <end position="200"/>
    </location>
</feature>
<accession>A0A4V6Q112</accession>
<protein>
    <recommendedName>
        <fullName evidence="5">DNA modification methylase</fullName>
    </recommendedName>
</protein>
<dbReference type="EMBL" id="SOAM01000001">
    <property type="protein sequence ID" value="TDS80394.1"/>
    <property type="molecule type" value="Genomic_DNA"/>
</dbReference>
<dbReference type="Proteomes" id="UP000295344">
    <property type="component" value="Unassembled WGS sequence"/>
</dbReference>
<proteinExistence type="predicted"/>
<dbReference type="PROSITE" id="PS51257">
    <property type="entry name" value="PROKAR_LIPOPROTEIN"/>
    <property type="match status" value="1"/>
</dbReference>
<dbReference type="RefSeq" id="WP_133765119.1">
    <property type="nucleotide sequence ID" value="NZ_BAAARP010000001.1"/>
</dbReference>
<dbReference type="AlphaFoldDB" id="A0A4V6Q112"/>
<reference evidence="3 4" key="1">
    <citation type="submission" date="2019-03" db="EMBL/GenBank/DDBJ databases">
        <title>Genomic Encyclopedia of Archaeal and Bacterial Type Strains, Phase II (KMG-II): from individual species to whole genera.</title>
        <authorList>
            <person name="Goeker M."/>
        </authorList>
    </citation>
    <scope>NUCLEOTIDE SEQUENCE [LARGE SCALE GENOMIC DNA]</scope>
    <source>
        <strain evidence="3 4">DSM 24782</strain>
    </source>
</reference>
<name>A0A4V6Q112_9MICO</name>
<gene>
    <name evidence="3" type="ORF">CLV52_0955</name>
</gene>
<comment type="caution">
    <text evidence="3">The sequence shown here is derived from an EMBL/GenBank/DDBJ whole genome shotgun (WGS) entry which is preliminary data.</text>
</comment>
<keyword evidence="4" id="KW-1185">Reference proteome</keyword>
<evidence type="ECO:0000313" key="3">
    <source>
        <dbReference type="EMBL" id="TDS80394.1"/>
    </source>
</evidence>
<evidence type="ECO:0000256" key="2">
    <source>
        <dbReference type="SAM" id="SignalP"/>
    </source>
</evidence>
<organism evidence="3 4">
    <name type="scientific">Amnibacterium kyonggiense</name>
    <dbReference type="NCBI Taxonomy" id="595671"/>
    <lineage>
        <taxon>Bacteria</taxon>
        <taxon>Bacillati</taxon>
        <taxon>Actinomycetota</taxon>
        <taxon>Actinomycetes</taxon>
        <taxon>Micrococcales</taxon>
        <taxon>Microbacteriaceae</taxon>
        <taxon>Amnibacterium</taxon>
    </lineage>
</organism>
<keyword evidence="2" id="KW-0732">Signal</keyword>
<evidence type="ECO:0000256" key="1">
    <source>
        <dbReference type="SAM" id="MobiDB-lite"/>
    </source>
</evidence>
<evidence type="ECO:0000313" key="4">
    <source>
        <dbReference type="Proteomes" id="UP000295344"/>
    </source>
</evidence>
<dbReference type="OrthoDB" id="3267550at2"/>
<feature type="region of interest" description="Disordered" evidence="1">
    <location>
        <begin position="161"/>
        <end position="200"/>
    </location>
</feature>